<evidence type="ECO:0000313" key="2">
    <source>
        <dbReference type="Proteomes" id="UP000199459"/>
    </source>
</evidence>
<dbReference type="Gene3D" id="2.30.40.10">
    <property type="entry name" value="Urease, subunit C, domain 1"/>
    <property type="match status" value="1"/>
</dbReference>
<organism evidence="1 2">
    <name type="scientific">Nitrosomonas marina</name>
    <dbReference type="NCBI Taxonomy" id="917"/>
    <lineage>
        <taxon>Bacteria</taxon>
        <taxon>Pseudomonadati</taxon>
        <taxon>Pseudomonadota</taxon>
        <taxon>Betaproteobacteria</taxon>
        <taxon>Nitrosomonadales</taxon>
        <taxon>Nitrosomonadaceae</taxon>
        <taxon>Nitrosomonas</taxon>
    </lineage>
</organism>
<protein>
    <submittedName>
        <fullName evidence="1">Dihydroorotase</fullName>
    </submittedName>
</protein>
<dbReference type="AlphaFoldDB" id="A0A1H8DB68"/>
<dbReference type="SUPFAM" id="SSF51338">
    <property type="entry name" value="Composite domain of metallo-dependent hydrolases"/>
    <property type="match status" value="1"/>
</dbReference>
<name>A0A1H8DB68_9PROT</name>
<reference evidence="1 2" key="1">
    <citation type="submission" date="2016-10" db="EMBL/GenBank/DDBJ databases">
        <authorList>
            <person name="de Groot N.N."/>
        </authorList>
    </citation>
    <scope>NUCLEOTIDE SEQUENCE [LARGE SCALE GENOMIC DNA]</scope>
    <source>
        <strain evidence="1 2">Nm22</strain>
    </source>
</reference>
<gene>
    <name evidence="1" type="ORF">SAMN05216325_106144</name>
</gene>
<proteinExistence type="predicted"/>
<dbReference type="InterPro" id="IPR011059">
    <property type="entry name" value="Metal-dep_hydrolase_composite"/>
</dbReference>
<dbReference type="GO" id="GO:0016810">
    <property type="term" value="F:hydrolase activity, acting on carbon-nitrogen (but not peptide) bonds"/>
    <property type="evidence" value="ECO:0007669"/>
    <property type="project" value="InterPro"/>
</dbReference>
<sequence length="46" mass="4881">MKDPKDAFLHSKRRHADLLIHGGTVLTPNGAEIIDIACSAGRIIAG</sequence>
<accession>A0A1H8DB68</accession>
<dbReference type="EMBL" id="FOCP01000006">
    <property type="protein sequence ID" value="SEN04512.1"/>
    <property type="molecule type" value="Genomic_DNA"/>
</dbReference>
<evidence type="ECO:0000313" key="1">
    <source>
        <dbReference type="EMBL" id="SEN04512.1"/>
    </source>
</evidence>
<dbReference type="Proteomes" id="UP000199459">
    <property type="component" value="Unassembled WGS sequence"/>
</dbReference>